<comment type="caution">
    <text evidence="2">The sequence shown here is derived from an EMBL/GenBank/DDBJ whole genome shotgun (WGS) entry which is preliminary data.</text>
</comment>
<feature type="region of interest" description="Disordered" evidence="1">
    <location>
        <begin position="1"/>
        <end position="80"/>
    </location>
</feature>
<evidence type="ECO:0000313" key="3">
    <source>
        <dbReference type="Proteomes" id="UP000253204"/>
    </source>
</evidence>
<dbReference type="InterPro" id="IPR053842">
    <property type="entry name" value="NikA-like"/>
</dbReference>
<sequence>MENSEQGVNCASLVSPLADARPGQRSACQIGRGSNEPHAAADSGGKDDVSKPNDGTITGGKVAGWKGGAPALPHEQKRTHTVSTRFNKAELHELDRLSISVGLRRGEYLRLAAFQALPPTIPELNKSAWFELSKAASNLNQIAHQLNKKGVEVDVDIEEISNMLSFFRQILIEVGEGYESES</sequence>
<name>A0A368TMU1_9GAMM</name>
<dbReference type="RefSeq" id="WP_114488499.1">
    <property type="nucleotide sequence ID" value="NZ_QPIJ01000076.1"/>
</dbReference>
<dbReference type="Proteomes" id="UP000253204">
    <property type="component" value="Unassembled WGS sequence"/>
</dbReference>
<accession>A0A368TMU1</accession>
<protein>
    <submittedName>
        <fullName evidence="2">Plasmid mobilization relaxosome protein MobC</fullName>
    </submittedName>
</protein>
<evidence type="ECO:0000256" key="1">
    <source>
        <dbReference type="SAM" id="MobiDB-lite"/>
    </source>
</evidence>
<dbReference type="EMBL" id="QPIJ01000076">
    <property type="protein sequence ID" value="RCV86039.1"/>
    <property type="molecule type" value="Genomic_DNA"/>
</dbReference>
<dbReference type="AlphaFoldDB" id="A0A368TMU1"/>
<keyword evidence="3" id="KW-1185">Reference proteome</keyword>
<dbReference type="OrthoDB" id="6507084at2"/>
<evidence type="ECO:0000313" key="2">
    <source>
        <dbReference type="EMBL" id="RCV86039.1"/>
    </source>
</evidence>
<dbReference type="Pfam" id="PF21983">
    <property type="entry name" value="NikA-like"/>
    <property type="match status" value="1"/>
</dbReference>
<organism evidence="2 3">
    <name type="scientific">Vreelandella rituensis</name>
    <dbReference type="NCBI Taxonomy" id="2282306"/>
    <lineage>
        <taxon>Bacteria</taxon>
        <taxon>Pseudomonadati</taxon>
        <taxon>Pseudomonadota</taxon>
        <taxon>Gammaproteobacteria</taxon>
        <taxon>Oceanospirillales</taxon>
        <taxon>Halomonadaceae</taxon>
        <taxon>Vreelandella</taxon>
    </lineage>
</organism>
<gene>
    <name evidence="2" type="ORF">DU506_19290</name>
</gene>
<proteinExistence type="predicted"/>
<feature type="compositionally biased region" description="Gly residues" evidence="1">
    <location>
        <begin position="57"/>
        <end position="67"/>
    </location>
</feature>
<reference evidence="2 3" key="1">
    <citation type="submission" date="2018-07" db="EMBL/GenBank/DDBJ databases">
        <title>Halomonas rutogse sp. nov., isolated from Lake TangqianCo on Tibetan Plateau.</title>
        <authorList>
            <person name="Lu H."/>
            <person name="Xing P."/>
            <person name="Wu Q."/>
        </authorList>
    </citation>
    <scope>NUCLEOTIDE SEQUENCE [LARGE SCALE GENOMIC DNA]</scope>
    <source>
        <strain evidence="2 3">TQ8S</strain>
    </source>
</reference>